<evidence type="ECO:0000259" key="4">
    <source>
        <dbReference type="PROSITE" id="PS51084"/>
    </source>
</evidence>
<dbReference type="NCBIfam" id="NF001421">
    <property type="entry name" value="PRK00295.1"/>
    <property type="match status" value="1"/>
</dbReference>
<evidence type="ECO:0000313" key="5">
    <source>
        <dbReference type="EMBL" id="MQU06299.1"/>
    </source>
</evidence>
<dbReference type="Pfam" id="PF01230">
    <property type="entry name" value="HIT"/>
    <property type="match status" value="1"/>
</dbReference>
<dbReference type="InterPro" id="IPR036265">
    <property type="entry name" value="HIT-like_sf"/>
</dbReference>
<evidence type="ECO:0000313" key="6">
    <source>
        <dbReference type="Proteomes" id="UP000478064"/>
    </source>
</evidence>
<dbReference type="AlphaFoldDB" id="A0A6L5HSJ1"/>
<dbReference type="HAMAP" id="MF_00715">
    <property type="entry name" value="SlyX"/>
    <property type="match status" value="1"/>
</dbReference>
<comment type="caution">
    <text evidence="5">The sequence shown here is derived from an EMBL/GenBank/DDBJ whole genome shotgun (WGS) entry which is preliminary data.</text>
</comment>
<organism evidence="5 6">
    <name type="scientific">Pseudomonas helleri</name>
    <dbReference type="NCBI Taxonomy" id="1608996"/>
    <lineage>
        <taxon>Bacteria</taxon>
        <taxon>Pseudomonadati</taxon>
        <taxon>Pseudomonadota</taxon>
        <taxon>Gammaproteobacteria</taxon>
        <taxon>Pseudomonadales</taxon>
        <taxon>Pseudomonadaceae</taxon>
        <taxon>Pseudomonas</taxon>
    </lineage>
</organism>
<dbReference type="Pfam" id="PF04102">
    <property type="entry name" value="SlyX"/>
    <property type="match status" value="1"/>
</dbReference>
<evidence type="ECO:0000256" key="3">
    <source>
        <dbReference type="SAM" id="Coils"/>
    </source>
</evidence>
<dbReference type="InterPro" id="IPR011146">
    <property type="entry name" value="HIT-like"/>
</dbReference>
<sequence length="211" mass="23749">MFILDTRLQEDTWLIGDFPLCRLLLSNDSNYPWFILVPRREGISELFQLDDADQQLMWAETTALAGVLKELFTADKMNVATLGNVVSQLHMHVIARYASDAAWPGPVWGKHPAKPYSEADVQAIRDKLKAGLGAGFTFVEGKTVSLEERVMDLESRLAFQDDTIQALNDVLVSQQNAVDRLQLQIAALLKRQEEMGGQFESFEDEAPPPHY</sequence>
<comment type="caution">
    <text evidence="2">Lacks conserved residue(s) required for the propagation of feature annotation.</text>
</comment>
<dbReference type="Gene3D" id="1.20.5.300">
    <property type="match status" value="1"/>
</dbReference>
<dbReference type="Gene3D" id="3.30.428.10">
    <property type="entry name" value="HIT-like"/>
    <property type="match status" value="1"/>
</dbReference>
<dbReference type="PANTHER" id="PTHR36508:SF1">
    <property type="entry name" value="PROTEIN SLYX"/>
    <property type="match status" value="1"/>
</dbReference>
<evidence type="ECO:0000256" key="1">
    <source>
        <dbReference type="HAMAP-Rule" id="MF_00715"/>
    </source>
</evidence>
<gene>
    <name evidence="1" type="primary">slyX</name>
    <name evidence="5" type="ORF">GHO27_11400</name>
</gene>
<protein>
    <recommendedName>
        <fullName evidence="1">Protein SlyX homolog</fullName>
    </recommendedName>
</protein>
<dbReference type="SUPFAM" id="SSF54197">
    <property type="entry name" value="HIT-like"/>
    <property type="match status" value="1"/>
</dbReference>
<proteinExistence type="inferred from homology"/>
<keyword evidence="3" id="KW-0175">Coiled coil</keyword>
<feature type="coiled-coil region" evidence="3">
    <location>
        <begin position="164"/>
        <end position="191"/>
    </location>
</feature>
<dbReference type="PANTHER" id="PTHR36508">
    <property type="entry name" value="PROTEIN SLYX"/>
    <property type="match status" value="1"/>
</dbReference>
<dbReference type="Proteomes" id="UP000478064">
    <property type="component" value="Unassembled WGS sequence"/>
</dbReference>
<dbReference type="EMBL" id="WIVU01000018">
    <property type="protein sequence ID" value="MQU06299.1"/>
    <property type="molecule type" value="Genomic_DNA"/>
</dbReference>
<name>A0A6L5HSJ1_9PSED</name>
<dbReference type="GO" id="GO:0003824">
    <property type="term" value="F:catalytic activity"/>
    <property type="evidence" value="ECO:0007669"/>
    <property type="project" value="InterPro"/>
</dbReference>
<feature type="domain" description="HIT" evidence="4">
    <location>
        <begin position="1"/>
        <end position="103"/>
    </location>
</feature>
<evidence type="ECO:0000256" key="2">
    <source>
        <dbReference type="PROSITE-ProRule" id="PRU00464"/>
    </source>
</evidence>
<reference evidence="5 6" key="1">
    <citation type="submission" date="2019-10" db="EMBL/GenBank/DDBJ databases">
        <title>Evaluation of single-gene subtyping targets for Pseudomonas.</title>
        <authorList>
            <person name="Reichler S.J."/>
            <person name="Orsi R.H."/>
            <person name="Wiedmann M."/>
            <person name="Martin N.H."/>
            <person name="Murphy S.I."/>
        </authorList>
    </citation>
    <scope>NUCLEOTIDE SEQUENCE [LARGE SCALE GENOMIC DNA]</scope>
    <source>
        <strain evidence="5 6">FSL R10-1637</strain>
    </source>
</reference>
<comment type="similarity">
    <text evidence="1">Belongs to the SlyX family.</text>
</comment>
<dbReference type="PROSITE" id="PS51084">
    <property type="entry name" value="HIT_2"/>
    <property type="match status" value="1"/>
</dbReference>
<accession>A0A6L5HSJ1</accession>
<dbReference type="InterPro" id="IPR007236">
    <property type="entry name" value="SlyX"/>
</dbReference>